<feature type="domain" description="HTH cro/C1-type" evidence="1">
    <location>
        <begin position="31"/>
        <end position="92"/>
    </location>
</feature>
<dbReference type="Gene3D" id="1.10.260.40">
    <property type="entry name" value="lambda repressor-like DNA-binding domains"/>
    <property type="match status" value="1"/>
</dbReference>
<dbReference type="InterPro" id="IPR039554">
    <property type="entry name" value="HigA2-like_HTH"/>
</dbReference>
<gene>
    <name evidence="2" type="ORF">CHI95_24510</name>
</gene>
<accession>A0A264VL02</accession>
<evidence type="ECO:0000259" key="1">
    <source>
        <dbReference type="PROSITE" id="PS50943"/>
    </source>
</evidence>
<dbReference type="PROSITE" id="PS50943">
    <property type="entry name" value="HTH_CROC1"/>
    <property type="match status" value="1"/>
</dbReference>
<dbReference type="EMBL" id="NOWC01000061">
    <property type="protein sequence ID" value="OZS71955.1"/>
    <property type="molecule type" value="Genomic_DNA"/>
</dbReference>
<protein>
    <recommendedName>
        <fullName evidence="1">HTH cro/C1-type domain-containing protein</fullName>
    </recommendedName>
</protein>
<dbReference type="SMART" id="SM00530">
    <property type="entry name" value="HTH_XRE"/>
    <property type="match status" value="1"/>
</dbReference>
<dbReference type="Proteomes" id="UP000216001">
    <property type="component" value="Unassembled WGS sequence"/>
</dbReference>
<organism evidence="2 3">
    <name type="scientific">Providencia rettgeri</name>
    <dbReference type="NCBI Taxonomy" id="587"/>
    <lineage>
        <taxon>Bacteria</taxon>
        <taxon>Pseudomonadati</taxon>
        <taxon>Pseudomonadota</taxon>
        <taxon>Gammaproteobacteria</taxon>
        <taxon>Enterobacterales</taxon>
        <taxon>Morganellaceae</taxon>
        <taxon>Providencia</taxon>
    </lineage>
</organism>
<dbReference type="InterPro" id="IPR010982">
    <property type="entry name" value="Lambda_DNA-bd_dom_sf"/>
</dbReference>
<dbReference type="InterPro" id="IPR001387">
    <property type="entry name" value="Cro/C1-type_HTH"/>
</dbReference>
<evidence type="ECO:0000313" key="3">
    <source>
        <dbReference type="Proteomes" id="UP000216001"/>
    </source>
</evidence>
<dbReference type="GO" id="GO:0003677">
    <property type="term" value="F:DNA binding"/>
    <property type="evidence" value="ECO:0007669"/>
    <property type="project" value="InterPro"/>
</dbReference>
<dbReference type="AlphaFoldDB" id="A0A264VL02"/>
<comment type="caution">
    <text evidence="2">The sequence shown here is derived from an EMBL/GenBank/DDBJ whole genome shotgun (WGS) entry which is preliminary data.</text>
</comment>
<evidence type="ECO:0000313" key="2">
    <source>
        <dbReference type="EMBL" id="OZS71955.1"/>
    </source>
</evidence>
<proteinExistence type="predicted"/>
<sequence>MIKHKNPLELLAKEPVELSLVTVRSKLMMIITKLIRDNNWTQAQAAKEIGVSQPRISNLMNGKISSFSIDMLLEMLGKLGYLLNVYFDPSNIEQPIEMQIKKTAV</sequence>
<dbReference type="RefSeq" id="WP_094963245.1">
    <property type="nucleotide sequence ID" value="NZ_JADSTJ010000022.1"/>
</dbReference>
<reference evidence="2 3" key="1">
    <citation type="submission" date="2017-07" db="EMBL/GenBank/DDBJ databases">
        <title>blaIMP-27 on transferable plasmids in Proteus mirabilis and Providencia rettgeri.</title>
        <authorList>
            <person name="Potter R."/>
        </authorList>
    </citation>
    <scope>NUCLEOTIDE SEQUENCE [LARGE SCALE GENOMIC DNA]</scope>
    <source>
        <strain evidence="2 3">PR1</strain>
    </source>
</reference>
<dbReference type="SUPFAM" id="SSF47413">
    <property type="entry name" value="lambda repressor-like DNA-binding domains"/>
    <property type="match status" value="1"/>
</dbReference>
<dbReference type="Pfam" id="PF13744">
    <property type="entry name" value="HTH_37"/>
    <property type="match status" value="1"/>
</dbReference>
<dbReference type="CDD" id="cd00093">
    <property type="entry name" value="HTH_XRE"/>
    <property type="match status" value="1"/>
</dbReference>
<name>A0A264VL02_PRORE</name>